<dbReference type="STRING" id="407821.A0A087TJU9"/>
<proteinExistence type="predicted"/>
<dbReference type="OMA" id="WICQHST"/>
<dbReference type="InterPro" id="IPR032710">
    <property type="entry name" value="NTF2-like_dom_sf"/>
</dbReference>
<organism evidence="3 4">
    <name type="scientific">Stegodyphus mimosarum</name>
    <name type="common">African social velvet spider</name>
    <dbReference type="NCBI Taxonomy" id="407821"/>
    <lineage>
        <taxon>Eukaryota</taxon>
        <taxon>Metazoa</taxon>
        <taxon>Ecdysozoa</taxon>
        <taxon>Arthropoda</taxon>
        <taxon>Chelicerata</taxon>
        <taxon>Arachnida</taxon>
        <taxon>Araneae</taxon>
        <taxon>Araneomorphae</taxon>
        <taxon>Entelegynae</taxon>
        <taxon>Eresoidea</taxon>
        <taxon>Eresidae</taxon>
        <taxon>Stegodyphus</taxon>
    </lineage>
</organism>
<dbReference type="InterPro" id="IPR013543">
    <property type="entry name" value="Ca/CaM-dep_prot_kinase-assoc"/>
</dbReference>
<dbReference type="AlphaFoldDB" id="A0A087TJU9"/>
<name>A0A087TJU9_STEMI</name>
<keyword evidence="3" id="KW-0808">Transferase</keyword>
<dbReference type="Proteomes" id="UP000054359">
    <property type="component" value="Unassembled WGS sequence"/>
</dbReference>
<dbReference type="OrthoDB" id="442176at2759"/>
<feature type="non-terminal residue" evidence="3">
    <location>
        <position position="265"/>
    </location>
</feature>
<dbReference type="Gene3D" id="3.10.450.50">
    <property type="match status" value="1"/>
</dbReference>
<protein>
    <submittedName>
        <fullName evidence="3">Calcium/calmodulin-dependent protein kinase type II alpha chain</fullName>
    </submittedName>
</protein>
<evidence type="ECO:0000259" key="2">
    <source>
        <dbReference type="Pfam" id="PF08332"/>
    </source>
</evidence>
<dbReference type="SUPFAM" id="SSF54427">
    <property type="entry name" value="NTF2-like"/>
    <property type="match status" value="1"/>
</dbReference>
<dbReference type="Pfam" id="PF08332">
    <property type="entry name" value="CaMKII_AD"/>
    <property type="match status" value="1"/>
</dbReference>
<keyword evidence="4" id="KW-1185">Reference proteome</keyword>
<feature type="domain" description="Calcium/calmodulin-dependent protein kinase II association-domain" evidence="2">
    <location>
        <begin position="129"/>
        <end position="255"/>
    </location>
</feature>
<dbReference type="GO" id="GO:0004683">
    <property type="term" value="F:calcium/calmodulin-dependent protein kinase activity"/>
    <property type="evidence" value="ECO:0007669"/>
    <property type="project" value="InterPro"/>
</dbReference>
<gene>
    <name evidence="3" type="ORF">X975_15479</name>
</gene>
<sequence>MLTVNPAKRITANEALKHPWICQRERVASTLHRQETVDCLKKFNARRKLKGAILTTMLATRNFSSRSIMAKKGEGSQVKESTDSSTTLEDEDVKAKTSLPESSKILQVFQKRASLPSLPASITGPSAARKQEIVKITEQLIEAINTGDYETYTKYCDPHMTAFEPEALGNLIEGMDFHKFYFDNASGKNCKSLNTTILNPTVHLLGEDGACVAYIRLTQYVDKAGLAHTQQSEETRVWHKRDGKWQSVHFHRSGSASSPFTSTHK</sequence>
<evidence type="ECO:0000313" key="3">
    <source>
        <dbReference type="EMBL" id="KFM65388.1"/>
    </source>
</evidence>
<keyword evidence="3" id="KW-0418">Kinase</keyword>
<dbReference type="GO" id="GO:0005516">
    <property type="term" value="F:calmodulin binding"/>
    <property type="evidence" value="ECO:0007669"/>
    <property type="project" value="InterPro"/>
</dbReference>
<dbReference type="EMBL" id="KK115553">
    <property type="protein sequence ID" value="KFM65388.1"/>
    <property type="molecule type" value="Genomic_DNA"/>
</dbReference>
<accession>A0A087TJU9</accession>
<feature type="region of interest" description="Disordered" evidence="1">
    <location>
        <begin position="70"/>
        <end position="96"/>
    </location>
</feature>
<dbReference type="FunFam" id="3.10.450.50:FF:000009">
    <property type="entry name" value="Calcium/calmodulin-dependent protein kinase type II"/>
    <property type="match status" value="1"/>
</dbReference>
<evidence type="ECO:0000313" key="4">
    <source>
        <dbReference type="Proteomes" id="UP000054359"/>
    </source>
</evidence>
<reference evidence="3 4" key="1">
    <citation type="submission" date="2013-11" db="EMBL/GenBank/DDBJ databases">
        <title>Genome sequencing of Stegodyphus mimosarum.</title>
        <authorList>
            <person name="Bechsgaard J."/>
        </authorList>
    </citation>
    <scope>NUCLEOTIDE SEQUENCE [LARGE SCALE GENOMIC DNA]</scope>
</reference>
<dbReference type="Gene3D" id="6.10.140.620">
    <property type="match status" value="1"/>
</dbReference>
<evidence type="ECO:0000256" key="1">
    <source>
        <dbReference type="SAM" id="MobiDB-lite"/>
    </source>
</evidence>